<evidence type="ECO:0000313" key="3">
    <source>
        <dbReference type="EMBL" id="TIB77788.1"/>
    </source>
</evidence>
<keyword evidence="2" id="KW-0472">Membrane</keyword>
<proteinExistence type="predicted"/>
<comment type="caution">
    <text evidence="3">The sequence shown here is derived from an EMBL/GenBank/DDBJ whole genome shotgun (WGS) entry which is preliminary data.</text>
</comment>
<evidence type="ECO:0000256" key="1">
    <source>
        <dbReference type="SAM" id="MobiDB-lite"/>
    </source>
</evidence>
<keyword evidence="2" id="KW-1133">Transmembrane helix</keyword>
<dbReference type="EMBL" id="SPRC01000031">
    <property type="protein sequence ID" value="TIB77788.1"/>
    <property type="molecule type" value="Genomic_DNA"/>
</dbReference>
<gene>
    <name evidence="3" type="ORF">E3Q22_02872</name>
</gene>
<dbReference type="AlphaFoldDB" id="A0A4T0M591"/>
<dbReference type="Proteomes" id="UP000310685">
    <property type="component" value="Unassembled WGS sequence"/>
</dbReference>
<sequence>MDASYKPRKKSIKRLNYNLLSLLAFYFFRDYLDFIQIDYIRLIFKWLPLLFIFNSIQSLIVLFSKDSKPTPQQTRNQIFETSTPKSRKKTRVDSVDIPLSENFTSSTPTKQISTPKKQSPKISTNTPQYAYLQKYPNVQI</sequence>
<feature type="compositionally biased region" description="Polar residues" evidence="1">
    <location>
        <begin position="69"/>
        <end position="84"/>
    </location>
</feature>
<feature type="transmembrane region" description="Helical" evidence="2">
    <location>
        <begin position="15"/>
        <end position="32"/>
    </location>
</feature>
<organism evidence="3 4">
    <name type="scientific">Wallemia mellicola</name>
    <dbReference type="NCBI Taxonomy" id="1708541"/>
    <lineage>
        <taxon>Eukaryota</taxon>
        <taxon>Fungi</taxon>
        <taxon>Dikarya</taxon>
        <taxon>Basidiomycota</taxon>
        <taxon>Wallemiomycotina</taxon>
        <taxon>Wallemiomycetes</taxon>
        <taxon>Wallemiales</taxon>
        <taxon>Wallemiaceae</taxon>
        <taxon>Wallemia</taxon>
    </lineage>
</organism>
<evidence type="ECO:0000313" key="4">
    <source>
        <dbReference type="Proteomes" id="UP000310685"/>
    </source>
</evidence>
<reference evidence="3 4" key="1">
    <citation type="submission" date="2019-03" db="EMBL/GenBank/DDBJ databases">
        <title>Sequencing 25 genomes of Wallemia mellicola.</title>
        <authorList>
            <person name="Gostincar C."/>
        </authorList>
    </citation>
    <scope>NUCLEOTIDE SEQUENCE [LARGE SCALE GENOMIC DNA]</scope>
    <source>
        <strain evidence="3 4">EXF-6152</strain>
    </source>
</reference>
<protein>
    <submittedName>
        <fullName evidence="3">Uncharacterized protein</fullName>
    </submittedName>
</protein>
<feature type="region of interest" description="Disordered" evidence="1">
    <location>
        <begin position="67"/>
        <end position="125"/>
    </location>
</feature>
<feature type="compositionally biased region" description="Polar residues" evidence="1">
    <location>
        <begin position="101"/>
        <end position="125"/>
    </location>
</feature>
<keyword evidence="2" id="KW-0812">Transmembrane</keyword>
<feature type="transmembrane region" description="Helical" evidence="2">
    <location>
        <begin position="44"/>
        <end position="63"/>
    </location>
</feature>
<name>A0A4T0M591_9BASI</name>
<accession>A0A4T0M591</accession>
<evidence type="ECO:0000256" key="2">
    <source>
        <dbReference type="SAM" id="Phobius"/>
    </source>
</evidence>